<gene>
    <name evidence="1" type="ORF">EJD97_013406</name>
</gene>
<dbReference type="EMBL" id="RXGB01003431">
    <property type="protein sequence ID" value="TMW92190.1"/>
    <property type="molecule type" value="Genomic_DNA"/>
</dbReference>
<accession>A0A6N2BEI1</accession>
<sequence>MVGLVFWILPVKPIIQFPLLSRTTPPISPIPLVASVASSVLSLKVSIGGGVHLTATRIWVGAFYHVPNGFHPRDPFISKEIYFGFFKGNLSMTTLTCPPTLLNALPSPRVLVISLVGFIPTVFADLNSTPKTSLIMDMGANTTKKSFGQDNLVCHFKEINFSTNKFVVHIIKLSTRSHY</sequence>
<feature type="non-terminal residue" evidence="1">
    <location>
        <position position="179"/>
    </location>
</feature>
<evidence type="ECO:0000313" key="1">
    <source>
        <dbReference type="EMBL" id="TMW92190.1"/>
    </source>
</evidence>
<comment type="caution">
    <text evidence="1">The sequence shown here is derived from an EMBL/GenBank/DDBJ whole genome shotgun (WGS) entry which is preliminary data.</text>
</comment>
<dbReference type="AlphaFoldDB" id="A0A6N2BEI1"/>
<proteinExistence type="predicted"/>
<organism evidence="1">
    <name type="scientific">Solanum chilense</name>
    <name type="common">Tomato</name>
    <name type="synonym">Lycopersicon chilense</name>
    <dbReference type="NCBI Taxonomy" id="4083"/>
    <lineage>
        <taxon>Eukaryota</taxon>
        <taxon>Viridiplantae</taxon>
        <taxon>Streptophyta</taxon>
        <taxon>Embryophyta</taxon>
        <taxon>Tracheophyta</taxon>
        <taxon>Spermatophyta</taxon>
        <taxon>Magnoliopsida</taxon>
        <taxon>eudicotyledons</taxon>
        <taxon>Gunneridae</taxon>
        <taxon>Pentapetalae</taxon>
        <taxon>asterids</taxon>
        <taxon>lamiids</taxon>
        <taxon>Solanales</taxon>
        <taxon>Solanaceae</taxon>
        <taxon>Solanoideae</taxon>
        <taxon>Solaneae</taxon>
        <taxon>Solanum</taxon>
        <taxon>Solanum subgen. Lycopersicon</taxon>
    </lineage>
</organism>
<name>A0A6N2BEI1_SOLCI</name>
<reference evidence="1" key="1">
    <citation type="submission" date="2019-05" db="EMBL/GenBank/DDBJ databases">
        <title>The de novo reference genome and transcriptome assemblies of the wild tomato species Solanum chilense.</title>
        <authorList>
            <person name="Stam R."/>
            <person name="Nosenko T."/>
            <person name="Hoerger A.C."/>
            <person name="Stephan W."/>
            <person name="Seidel M.A."/>
            <person name="Kuhn J.M.M."/>
            <person name="Haberer G."/>
            <person name="Tellier A."/>
        </authorList>
    </citation>
    <scope>NUCLEOTIDE SEQUENCE</scope>
    <source>
        <tissue evidence="1">Mature leaves</tissue>
    </source>
</reference>
<protein>
    <submittedName>
        <fullName evidence="1">Uncharacterized protein</fullName>
    </submittedName>
</protein>